<dbReference type="GO" id="GO:0005886">
    <property type="term" value="C:plasma membrane"/>
    <property type="evidence" value="ECO:0007669"/>
    <property type="project" value="UniProtKB-SubCell"/>
</dbReference>
<evidence type="ECO:0000313" key="8">
    <source>
        <dbReference type="Proteomes" id="UP000283003"/>
    </source>
</evidence>
<feature type="transmembrane region" description="Helical" evidence="6">
    <location>
        <begin position="87"/>
        <end position="105"/>
    </location>
</feature>
<feature type="transmembrane region" description="Helical" evidence="6">
    <location>
        <begin position="44"/>
        <end position="66"/>
    </location>
</feature>
<keyword evidence="8" id="KW-1185">Reference proteome</keyword>
<keyword evidence="3 6" id="KW-0812">Transmembrane</keyword>
<feature type="transmembrane region" description="Helical" evidence="6">
    <location>
        <begin position="243"/>
        <end position="264"/>
    </location>
</feature>
<reference evidence="7 8" key="1">
    <citation type="submission" date="2018-12" db="EMBL/GenBank/DDBJ databases">
        <title>Croceicoccus ponticola sp. nov., a lipolytic bacterium isolated from seawater.</title>
        <authorList>
            <person name="Yoon J.-H."/>
        </authorList>
    </citation>
    <scope>NUCLEOTIDE SEQUENCE [LARGE SCALE GENOMIC DNA]</scope>
    <source>
        <strain evidence="7 8">GM-16</strain>
    </source>
</reference>
<organism evidence="7 8">
    <name type="scientific">Croceicoccus ponticola</name>
    <dbReference type="NCBI Taxonomy" id="2217664"/>
    <lineage>
        <taxon>Bacteria</taxon>
        <taxon>Pseudomonadati</taxon>
        <taxon>Pseudomonadota</taxon>
        <taxon>Alphaproteobacteria</taxon>
        <taxon>Sphingomonadales</taxon>
        <taxon>Erythrobacteraceae</taxon>
        <taxon>Croceicoccus</taxon>
    </lineage>
</organism>
<gene>
    <name evidence="7" type="ORF">EKN06_00580</name>
</gene>
<evidence type="ECO:0000256" key="6">
    <source>
        <dbReference type="SAM" id="Phobius"/>
    </source>
</evidence>
<sequence>MTLGSGRYSLIAALLILAAIVFAALHFGDLTRFVVMVQSARPEWIIFAIVLQLCTYVSVSKGWLAVLQRAGILLTLRRIVPIAFSKLFVDQVVPAAGMGGNVLLVDRLTALGVPRRAAIAALLVSMVGYYAAYAVLSLLMLILLWVHREATPLLVGLVTTFLIVALAIPSLALWLRGRGSKPLPPTGERFPPLAKLLSIIGEAPSELVRDPLLILRVAGWNALVFLADAATLAACLHSIGGPFSFSTAFIALMMASIAVTLAPLPLGLGSFEASATATLSMLGIPIAAALAATLLLRTLTLWLPLIPGFLLIRRTPKIRGGV</sequence>
<dbReference type="Pfam" id="PF03706">
    <property type="entry name" value="LPG_synthase_TM"/>
    <property type="match status" value="1"/>
</dbReference>
<keyword evidence="5 6" id="KW-0472">Membrane</keyword>
<comment type="caution">
    <text evidence="7">The sequence shown here is derived from an EMBL/GenBank/DDBJ whole genome shotgun (WGS) entry which is preliminary data.</text>
</comment>
<keyword evidence="2" id="KW-1003">Cell membrane</keyword>
<proteinExistence type="predicted"/>
<keyword evidence="4 6" id="KW-1133">Transmembrane helix</keyword>
<dbReference type="InterPro" id="IPR022791">
    <property type="entry name" value="L-PG_synthase/AglD"/>
</dbReference>
<feature type="transmembrane region" description="Helical" evidence="6">
    <location>
        <begin position="117"/>
        <end position="146"/>
    </location>
</feature>
<dbReference type="PANTHER" id="PTHR39087:SF2">
    <property type="entry name" value="UPF0104 MEMBRANE PROTEIN MJ1595"/>
    <property type="match status" value="1"/>
</dbReference>
<evidence type="ECO:0000256" key="3">
    <source>
        <dbReference type="ARBA" id="ARBA00022692"/>
    </source>
</evidence>
<dbReference type="EMBL" id="RXOL01000001">
    <property type="protein sequence ID" value="RVQ68765.1"/>
    <property type="molecule type" value="Genomic_DNA"/>
</dbReference>
<evidence type="ECO:0000256" key="2">
    <source>
        <dbReference type="ARBA" id="ARBA00022475"/>
    </source>
</evidence>
<dbReference type="PANTHER" id="PTHR39087">
    <property type="entry name" value="UPF0104 MEMBRANE PROTEIN MJ1595"/>
    <property type="match status" value="1"/>
</dbReference>
<feature type="transmembrane region" description="Helical" evidence="6">
    <location>
        <begin position="284"/>
        <end position="312"/>
    </location>
</feature>
<evidence type="ECO:0000313" key="7">
    <source>
        <dbReference type="EMBL" id="RVQ68765.1"/>
    </source>
</evidence>
<dbReference type="OrthoDB" id="9814270at2"/>
<dbReference type="Proteomes" id="UP000283003">
    <property type="component" value="Unassembled WGS sequence"/>
</dbReference>
<comment type="subcellular location">
    <subcellularLocation>
        <location evidence="1">Cell membrane</location>
        <topology evidence="1">Multi-pass membrane protein</topology>
    </subcellularLocation>
</comment>
<feature type="transmembrane region" description="Helical" evidence="6">
    <location>
        <begin position="153"/>
        <end position="175"/>
    </location>
</feature>
<evidence type="ECO:0000256" key="1">
    <source>
        <dbReference type="ARBA" id="ARBA00004651"/>
    </source>
</evidence>
<dbReference type="RefSeq" id="WP_127610950.1">
    <property type="nucleotide sequence ID" value="NZ_RXOL01000001.1"/>
</dbReference>
<name>A0A437GZJ2_9SPHN</name>
<evidence type="ECO:0000256" key="4">
    <source>
        <dbReference type="ARBA" id="ARBA00022989"/>
    </source>
</evidence>
<accession>A0A437GZJ2</accession>
<feature type="transmembrane region" description="Helical" evidence="6">
    <location>
        <begin position="213"/>
        <end position="236"/>
    </location>
</feature>
<dbReference type="AlphaFoldDB" id="A0A437GZJ2"/>
<evidence type="ECO:0000256" key="5">
    <source>
        <dbReference type="ARBA" id="ARBA00023136"/>
    </source>
</evidence>
<protein>
    <submittedName>
        <fullName evidence="7">Flippase-like domain-containing protein</fullName>
    </submittedName>
</protein>